<dbReference type="InterPro" id="IPR014731">
    <property type="entry name" value="ETF_asu_C"/>
</dbReference>
<evidence type="ECO:0000259" key="7">
    <source>
        <dbReference type="Pfam" id="PF01012"/>
    </source>
</evidence>
<name>A0A381S607_9ZZZZ</name>
<evidence type="ECO:0000256" key="2">
    <source>
        <dbReference type="ARBA" id="ARBA00022448"/>
    </source>
</evidence>
<organism evidence="8">
    <name type="scientific">marine metagenome</name>
    <dbReference type="NCBI Taxonomy" id="408172"/>
    <lineage>
        <taxon>unclassified sequences</taxon>
        <taxon>metagenomes</taxon>
        <taxon>ecological metagenomes</taxon>
    </lineage>
</organism>
<dbReference type="InterPro" id="IPR014729">
    <property type="entry name" value="Rossmann-like_a/b/a_fold"/>
</dbReference>
<protein>
    <recommendedName>
        <fullName evidence="9">Electron transfer flavoprotein alpha/beta-subunit N-terminal domain-containing protein</fullName>
    </recommendedName>
</protein>
<dbReference type="InterPro" id="IPR014730">
    <property type="entry name" value="ETF_a/b_N"/>
</dbReference>
<evidence type="ECO:0000256" key="1">
    <source>
        <dbReference type="ARBA" id="ARBA00005817"/>
    </source>
</evidence>
<feature type="domain" description="Electron transfer flavoprotein alpha subunit C-terminal" evidence="6">
    <location>
        <begin position="131"/>
        <end position="211"/>
    </location>
</feature>
<dbReference type="EMBL" id="UINC01002429">
    <property type="protein sequence ID" value="SUZ96593.1"/>
    <property type="molecule type" value="Genomic_DNA"/>
</dbReference>
<dbReference type="PROSITE" id="PS00696">
    <property type="entry name" value="ETF_ALPHA"/>
    <property type="match status" value="1"/>
</dbReference>
<dbReference type="FunFam" id="3.40.50.1220:FF:000001">
    <property type="entry name" value="Electron transfer flavoprotein, alpha subunit"/>
    <property type="match status" value="1"/>
</dbReference>
<dbReference type="Pfam" id="PF01012">
    <property type="entry name" value="ETF"/>
    <property type="match status" value="1"/>
</dbReference>
<proteinExistence type="inferred from homology"/>
<keyword evidence="4" id="KW-0274">FAD</keyword>
<comment type="similarity">
    <text evidence="1">Belongs to the ETF alpha-subunit/FixB family.</text>
</comment>
<dbReference type="Gene3D" id="3.40.50.620">
    <property type="entry name" value="HUPs"/>
    <property type="match status" value="1"/>
</dbReference>
<dbReference type="InterPro" id="IPR018206">
    <property type="entry name" value="ETF_asu_C_CS"/>
</dbReference>
<evidence type="ECO:0000313" key="8">
    <source>
        <dbReference type="EMBL" id="SUZ96593.1"/>
    </source>
</evidence>
<feature type="domain" description="Electron transfer flavoprotein alpha/beta-subunit N-terminal" evidence="7">
    <location>
        <begin position="2"/>
        <end position="110"/>
    </location>
</feature>
<reference evidence="8" key="1">
    <citation type="submission" date="2018-05" db="EMBL/GenBank/DDBJ databases">
        <authorList>
            <person name="Lanie J.A."/>
            <person name="Ng W.-L."/>
            <person name="Kazmierczak K.M."/>
            <person name="Andrzejewski T.M."/>
            <person name="Davidsen T.M."/>
            <person name="Wayne K.J."/>
            <person name="Tettelin H."/>
            <person name="Glass J.I."/>
            <person name="Rusch D."/>
            <person name="Podicherti R."/>
            <person name="Tsui H.-C.T."/>
            <person name="Winkler M.E."/>
        </authorList>
    </citation>
    <scope>NUCLEOTIDE SEQUENCE</scope>
</reference>
<dbReference type="SUPFAM" id="SSF52467">
    <property type="entry name" value="DHS-like NAD/FAD-binding domain"/>
    <property type="match status" value="1"/>
</dbReference>
<dbReference type="GO" id="GO:0005739">
    <property type="term" value="C:mitochondrion"/>
    <property type="evidence" value="ECO:0007669"/>
    <property type="project" value="TreeGrafter"/>
</dbReference>
<evidence type="ECO:0000256" key="5">
    <source>
        <dbReference type="ARBA" id="ARBA00022982"/>
    </source>
</evidence>
<dbReference type="Gene3D" id="3.40.50.1220">
    <property type="entry name" value="TPP-binding domain"/>
    <property type="match status" value="1"/>
</dbReference>
<dbReference type="InterPro" id="IPR029035">
    <property type="entry name" value="DHS-like_NAD/FAD-binding_dom"/>
</dbReference>
<dbReference type="PANTHER" id="PTHR43153">
    <property type="entry name" value="ELECTRON TRANSFER FLAVOPROTEIN ALPHA"/>
    <property type="match status" value="1"/>
</dbReference>
<evidence type="ECO:0008006" key="9">
    <source>
        <dbReference type="Google" id="ProtNLM"/>
    </source>
</evidence>
<dbReference type="PIRSF" id="PIRSF000089">
    <property type="entry name" value="Electra_flavoP_a"/>
    <property type="match status" value="1"/>
</dbReference>
<keyword evidence="5" id="KW-0249">Electron transport</keyword>
<dbReference type="GO" id="GO:0009055">
    <property type="term" value="F:electron transfer activity"/>
    <property type="evidence" value="ECO:0007669"/>
    <property type="project" value="InterPro"/>
</dbReference>
<dbReference type="Pfam" id="PF00766">
    <property type="entry name" value="ETF_alpha"/>
    <property type="match status" value="1"/>
</dbReference>
<dbReference type="GO" id="GO:0050660">
    <property type="term" value="F:flavin adenine dinucleotide binding"/>
    <property type="evidence" value="ECO:0007669"/>
    <property type="project" value="InterPro"/>
</dbReference>
<evidence type="ECO:0000256" key="4">
    <source>
        <dbReference type="ARBA" id="ARBA00022827"/>
    </source>
</evidence>
<gene>
    <name evidence="8" type="ORF">METZ01_LOCUS49447</name>
</gene>
<dbReference type="GO" id="GO:0033539">
    <property type="term" value="P:fatty acid beta-oxidation using acyl-CoA dehydrogenase"/>
    <property type="evidence" value="ECO:0007669"/>
    <property type="project" value="TreeGrafter"/>
</dbReference>
<accession>A0A381S607</accession>
<dbReference type="AlphaFoldDB" id="A0A381S607"/>
<feature type="non-terminal residue" evidence="8">
    <location>
        <position position="1"/>
    </location>
</feature>
<evidence type="ECO:0000259" key="6">
    <source>
        <dbReference type="Pfam" id="PF00766"/>
    </source>
</evidence>
<dbReference type="SUPFAM" id="SSF52402">
    <property type="entry name" value="Adenine nucleotide alpha hydrolases-like"/>
    <property type="match status" value="1"/>
</dbReference>
<keyword evidence="2" id="KW-0813">Transport</keyword>
<evidence type="ECO:0000256" key="3">
    <source>
        <dbReference type="ARBA" id="ARBA00022630"/>
    </source>
</evidence>
<keyword evidence="3" id="KW-0285">Flavoprotein</keyword>
<dbReference type="InterPro" id="IPR001308">
    <property type="entry name" value="ETF_a/FixB"/>
</dbReference>
<sequence>VIVNDELEHACVEVASGLIAEVMADYEYLVAGSSTYSKNIVPRVGAILDVQPISDVCEIKSKNTFVRPLYAGNIMATVESSDAKILMTVRSTSFEHSQDGGSASIKELSLTMPESQSTFVSLQESQSERPELTTAARIVSGGRGLGSKENFALIDQLADKLDAAVGASRAAVDAGFITNDYQVGQTGKVVAPKLYIAVGISGAIQHLAGMKDSQVIVAINNDPDAPMCRMADLIWKTDLFGAMQEMIDHN</sequence>
<dbReference type="PANTHER" id="PTHR43153:SF1">
    <property type="entry name" value="ELECTRON TRANSFER FLAVOPROTEIN SUBUNIT ALPHA, MITOCHONDRIAL"/>
    <property type="match status" value="1"/>
</dbReference>